<gene>
    <name evidence="2" type="ORF">SY89_00180</name>
</gene>
<feature type="transmembrane region" description="Helical" evidence="1">
    <location>
        <begin position="33"/>
        <end position="52"/>
    </location>
</feature>
<dbReference type="AlphaFoldDB" id="A0A0N8HZG8"/>
<evidence type="ECO:0000256" key="1">
    <source>
        <dbReference type="SAM" id="Phobius"/>
    </source>
</evidence>
<reference evidence="3" key="1">
    <citation type="submission" date="2013-11" db="EMBL/GenBank/DDBJ databases">
        <authorList>
            <person name="Hoang H.T."/>
            <person name="Killian M.L."/>
            <person name="Madson D.M."/>
            <person name="Arruda P.H.E."/>
            <person name="Sun D."/>
            <person name="Schwartz K.J."/>
            <person name="Yoon K."/>
        </authorList>
    </citation>
    <scope>NUCLEOTIDE SEQUENCE [LARGE SCALE GENOMIC DNA]</scope>
    <source>
        <strain evidence="3">CDK2</strain>
    </source>
</reference>
<protein>
    <submittedName>
        <fullName evidence="2">Uncharacterized protein</fullName>
    </submittedName>
</protein>
<keyword evidence="1" id="KW-1133">Transmembrane helix</keyword>
<organism evidence="2 3">
    <name type="scientific">Halolamina pelagica</name>
    <dbReference type="NCBI Taxonomy" id="699431"/>
    <lineage>
        <taxon>Archaea</taxon>
        <taxon>Methanobacteriati</taxon>
        <taxon>Methanobacteriota</taxon>
        <taxon>Stenosarchaea group</taxon>
        <taxon>Halobacteria</taxon>
        <taxon>Halobacteriales</taxon>
        <taxon>Haloferacaceae</taxon>
    </lineage>
</organism>
<accession>A0A0N8HZG8</accession>
<evidence type="ECO:0000313" key="2">
    <source>
        <dbReference type="EMBL" id="KPN29467.1"/>
    </source>
</evidence>
<proteinExistence type="predicted"/>
<feature type="transmembrane region" description="Helical" evidence="1">
    <location>
        <begin position="7"/>
        <end position="27"/>
    </location>
</feature>
<dbReference type="Proteomes" id="UP000050535">
    <property type="component" value="Unassembled WGS sequence"/>
</dbReference>
<keyword evidence="1" id="KW-0812">Transmembrane</keyword>
<comment type="caution">
    <text evidence="2">The sequence shown here is derived from an EMBL/GenBank/DDBJ whole genome shotgun (WGS) entry which is preliminary data.</text>
</comment>
<keyword evidence="1" id="KW-0472">Membrane</keyword>
<evidence type="ECO:0000313" key="3">
    <source>
        <dbReference type="Proteomes" id="UP000050535"/>
    </source>
</evidence>
<name>A0A0N8HZG8_9EURY</name>
<sequence>MGREKRIRLALGILLVLGGVGIVVATVTGQDAYLSAGAAVVCLASGAAMAYTRRIEDS</sequence>
<dbReference type="RefSeq" id="WP_189319084.1">
    <property type="nucleotide sequence ID" value="NZ_LGUC01000001.1"/>
</dbReference>
<keyword evidence="3" id="KW-1185">Reference proteome</keyword>
<dbReference type="EMBL" id="LGUC01000001">
    <property type="protein sequence ID" value="KPN29467.1"/>
    <property type="molecule type" value="Genomic_DNA"/>
</dbReference>
<dbReference type="STRING" id="699431.SY89_00180"/>